<feature type="domain" description="Cyclic nucleotide-binding" evidence="1">
    <location>
        <begin position="177"/>
        <end position="273"/>
    </location>
</feature>
<accession>A0ABT7EEZ8</accession>
<dbReference type="PROSITE" id="PS00889">
    <property type="entry name" value="CNMP_BINDING_2"/>
    <property type="match status" value="1"/>
</dbReference>
<dbReference type="PRINTS" id="PR00103">
    <property type="entry name" value="CAMPKINASE"/>
</dbReference>
<dbReference type="PROSITE" id="PS51186">
    <property type="entry name" value="GNAT"/>
    <property type="match status" value="1"/>
</dbReference>
<organism evidence="3 4">
    <name type="scientific">Pseudoalteromonas obscura</name>
    <dbReference type="NCBI Taxonomy" id="3048491"/>
    <lineage>
        <taxon>Bacteria</taxon>
        <taxon>Pseudomonadati</taxon>
        <taxon>Pseudomonadota</taxon>
        <taxon>Gammaproteobacteria</taxon>
        <taxon>Alteromonadales</taxon>
        <taxon>Pseudoalteromonadaceae</taxon>
        <taxon>Pseudoalteromonas</taxon>
    </lineage>
</organism>
<dbReference type="InterPro" id="IPR018490">
    <property type="entry name" value="cNMP-bd_dom_sf"/>
</dbReference>
<dbReference type="PANTHER" id="PTHR11635:SF166">
    <property type="entry name" value="CYCLIC NUCLEOTIDE-BINDING DOMAIN-CONTAINING PROTEIN"/>
    <property type="match status" value="1"/>
</dbReference>
<dbReference type="CDD" id="cd00038">
    <property type="entry name" value="CAP_ED"/>
    <property type="match status" value="1"/>
</dbReference>
<evidence type="ECO:0000313" key="4">
    <source>
        <dbReference type="Proteomes" id="UP001231915"/>
    </source>
</evidence>
<dbReference type="SUPFAM" id="SSF55729">
    <property type="entry name" value="Acyl-CoA N-acyltransferases (Nat)"/>
    <property type="match status" value="1"/>
</dbReference>
<feature type="domain" description="N-acetyltransferase" evidence="2">
    <location>
        <begin position="3"/>
        <end position="171"/>
    </location>
</feature>
<dbReference type="Pfam" id="PF21926">
    <property type="entry name" value="FeeM"/>
    <property type="match status" value="1"/>
</dbReference>
<dbReference type="SUPFAM" id="SSF51206">
    <property type="entry name" value="cAMP-binding domain-like"/>
    <property type="match status" value="1"/>
</dbReference>
<keyword evidence="4" id="KW-1185">Reference proteome</keyword>
<sequence>MPIKIKIADTTSLIDESFRLRYKVFVEQEGYIEPNSQRRVFDRFDAFPTTFNLVSMLDNVAVGAFRLAIDSSQGLPADSYYDFRQHIPIGSVLMHGGMFCIDREHRSSGMAMGLILMASYLAMTKGVTHVVAPINPAIGNMLKRIGFKQVADEFMDPQVNISVLPLILDVSEVKDFFLNFIRQNELHDFLCDYQRWFYKAGETIISSGTKGDAAFVIIEGVAQVKLPNTDTVVATVEEGGMLGELALITDEPRSADVIAKQDVVVMVINKEVFLHRFMNSPEHALKLLKLLGNRTQGMLKQLQLKDGFGS</sequence>
<protein>
    <submittedName>
        <fullName evidence="3">Cyclic nucleotide-binding domain-containing protein</fullName>
    </submittedName>
</protein>
<dbReference type="PROSITE" id="PS50042">
    <property type="entry name" value="CNMP_BINDING_3"/>
    <property type="match status" value="1"/>
</dbReference>
<dbReference type="EMBL" id="JASJUT010000001">
    <property type="protein sequence ID" value="MDK2593851.1"/>
    <property type="molecule type" value="Genomic_DNA"/>
</dbReference>
<dbReference type="InterPro" id="IPR000182">
    <property type="entry name" value="GNAT_dom"/>
</dbReference>
<evidence type="ECO:0000259" key="2">
    <source>
        <dbReference type="PROSITE" id="PS51186"/>
    </source>
</evidence>
<dbReference type="Proteomes" id="UP001231915">
    <property type="component" value="Unassembled WGS sequence"/>
</dbReference>
<dbReference type="InterPro" id="IPR018488">
    <property type="entry name" value="cNMP-bd_CS"/>
</dbReference>
<dbReference type="InterPro" id="IPR014710">
    <property type="entry name" value="RmlC-like_jellyroll"/>
</dbReference>
<reference evidence="3 4" key="1">
    <citation type="submission" date="2023-05" db="EMBL/GenBank/DDBJ databases">
        <title>Pseudoalteromonas ardens sp. nov., Pseudoalteromonas obscura sp. nov., and Pseudoalteromonas umbrosa sp. nov., isolated from the coral Montipora capitata.</title>
        <authorList>
            <person name="Thomas E.M."/>
            <person name="Smith E.M."/>
            <person name="Papke E."/>
            <person name="Shlafstein M.D."/>
            <person name="Oline D.K."/>
            <person name="Videau P."/>
            <person name="Saw J.H."/>
            <person name="Strangman W.K."/>
            <person name="Ushijima B."/>
        </authorList>
    </citation>
    <scope>NUCLEOTIDE SEQUENCE [LARGE SCALE GENOMIC DNA]</scope>
    <source>
        <strain evidence="3 4">P94</strain>
    </source>
</reference>
<name>A0ABT7EEZ8_9GAMM</name>
<dbReference type="InterPro" id="IPR050503">
    <property type="entry name" value="cAMP-dep_PK_reg_su-like"/>
</dbReference>
<dbReference type="Gene3D" id="2.60.120.10">
    <property type="entry name" value="Jelly Rolls"/>
    <property type="match status" value="1"/>
</dbReference>
<gene>
    <name evidence="3" type="ORF">QNM18_02070</name>
</gene>
<dbReference type="RefSeq" id="WP_284136162.1">
    <property type="nucleotide sequence ID" value="NZ_JASJUT010000001.1"/>
</dbReference>
<comment type="caution">
    <text evidence="3">The sequence shown here is derived from an EMBL/GenBank/DDBJ whole genome shotgun (WGS) entry which is preliminary data.</text>
</comment>
<dbReference type="PANTHER" id="PTHR11635">
    <property type="entry name" value="CAMP-DEPENDENT PROTEIN KINASE REGULATORY CHAIN"/>
    <property type="match status" value="1"/>
</dbReference>
<dbReference type="InterPro" id="IPR054597">
    <property type="entry name" value="FeeM_cat"/>
</dbReference>
<evidence type="ECO:0000259" key="1">
    <source>
        <dbReference type="PROSITE" id="PS50042"/>
    </source>
</evidence>
<proteinExistence type="predicted"/>
<dbReference type="InterPro" id="IPR016181">
    <property type="entry name" value="Acyl_CoA_acyltransferase"/>
</dbReference>
<dbReference type="Gene3D" id="3.40.630.30">
    <property type="match status" value="1"/>
</dbReference>
<dbReference type="InterPro" id="IPR000595">
    <property type="entry name" value="cNMP-bd_dom"/>
</dbReference>
<evidence type="ECO:0000313" key="3">
    <source>
        <dbReference type="EMBL" id="MDK2593851.1"/>
    </source>
</evidence>
<dbReference type="SMART" id="SM00100">
    <property type="entry name" value="cNMP"/>
    <property type="match status" value="1"/>
</dbReference>
<dbReference type="Pfam" id="PF00027">
    <property type="entry name" value="cNMP_binding"/>
    <property type="match status" value="1"/>
</dbReference>